<protein>
    <submittedName>
        <fullName evidence="1">Uncharacterized protein</fullName>
    </submittedName>
</protein>
<reference evidence="1" key="2">
    <citation type="submission" date="2025-09" db="UniProtKB">
        <authorList>
            <consortium name="EnsemblPlants"/>
        </authorList>
    </citation>
    <scope>IDENTIFICATION</scope>
</reference>
<evidence type="ECO:0000313" key="2">
    <source>
        <dbReference type="Proteomes" id="UP001732700"/>
    </source>
</evidence>
<reference evidence="1" key="1">
    <citation type="submission" date="2021-05" db="EMBL/GenBank/DDBJ databases">
        <authorList>
            <person name="Scholz U."/>
            <person name="Mascher M."/>
            <person name="Fiebig A."/>
        </authorList>
    </citation>
    <scope>NUCLEOTIDE SEQUENCE [LARGE SCALE GENOMIC DNA]</scope>
</reference>
<organism evidence="1 2">
    <name type="scientific">Avena sativa</name>
    <name type="common">Oat</name>
    <dbReference type="NCBI Taxonomy" id="4498"/>
    <lineage>
        <taxon>Eukaryota</taxon>
        <taxon>Viridiplantae</taxon>
        <taxon>Streptophyta</taxon>
        <taxon>Embryophyta</taxon>
        <taxon>Tracheophyta</taxon>
        <taxon>Spermatophyta</taxon>
        <taxon>Magnoliopsida</taxon>
        <taxon>Liliopsida</taxon>
        <taxon>Poales</taxon>
        <taxon>Poaceae</taxon>
        <taxon>BOP clade</taxon>
        <taxon>Pooideae</taxon>
        <taxon>Poodae</taxon>
        <taxon>Poeae</taxon>
        <taxon>Poeae Chloroplast Group 1 (Aveneae type)</taxon>
        <taxon>Aveninae</taxon>
        <taxon>Avena</taxon>
    </lineage>
</organism>
<sequence length="564" mass="62627">MKKKRTSRTSYHATEKEEGSKRVQPRDKAMEISKRAQLCDKAMEIESSAKNCAKAMGASSEEDQLSGLPDDVLHSILARLPLKRAVRTSALSTRWARMWIHAVAASAVLDFTDRDFVRGQSPAQIAATVARCIGIHGAAPIDVLRVALSPVDALEQDVLEWVAAALRRGAREVGVDLARRGVLDNDDGHASLLQLPGDLFHDENSLAVLSLGRCSLRDVPPGAAGLAGLTSLSLDRVDVTDHALRDVVSECRLLQFLSLRSCHLLESVRVTGERLRGLEIVSCLAMRDLQVAAPALESFAFHGDILYYRDGYETDPVVFIGKGNSSVTWDADTPELRDAYLSHLGFGGYDRQIHDFAYSCALLKVAHARILTLCSKGLLHIDVERYSLEVDVHTPNLEELQLLMDSMGDDDLAYFSGFLELTDPPLLERLFVRLPAACEDTNEDARSDAATGEDEDIVLDEEISLDRLTFIKMLNFRGATRELRLLRFLLRRAPVLEELVLVTPEEEGTPGNHDHLLKVVKEHVSEARKAWKDAHVTVCRPREDDSRSPAHTKYYYHNDQAHSS</sequence>
<dbReference type="EnsemblPlants" id="AVESA.00010b.r2.1CG0080590.1">
    <property type="protein sequence ID" value="AVESA.00010b.r2.1CG0080590.1.CDS"/>
    <property type="gene ID" value="AVESA.00010b.r2.1CG0080590"/>
</dbReference>
<accession>A0ACD5TLP0</accession>
<proteinExistence type="predicted"/>
<dbReference type="Proteomes" id="UP001732700">
    <property type="component" value="Chromosome 1C"/>
</dbReference>
<evidence type="ECO:0000313" key="1">
    <source>
        <dbReference type="EnsemblPlants" id="AVESA.00010b.r2.1CG0080590.1.CDS"/>
    </source>
</evidence>
<name>A0ACD5TLP0_AVESA</name>
<keyword evidence="2" id="KW-1185">Reference proteome</keyword>